<protein>
    <recommendedName>
        <fullName evidence="10">Transmembrane protein 199</fullName>
    </recommendedName>
</protein>
<dbReference type="CTD" id="20253227"/>
<dbReference type="Proteomes" id="UP000030746">
    <property type="component" value="Unassembled WGS sequence"/>
</dbReference>
<keyword evidence="9" id="KW-1185">Reference proteome</keyword>
<keyword evidence="3" id="KW-0256">Endoplasmic reticulum</keyword>
<evidence type="ECO:0000313" key="8">
    <source>
        <dbReference type="EMBL" id="ESO87923.1"/>
    </source>
</evidence>
<evidence type="ECO:0000256" key="1">
    <source>
        <dbReference type="ARBA" id="ARBA00004477"/>
    </source>
</evidence>
<dbReference type="KEGG" id="lgi:LOTGIDRAFT_98317"/>
<feature type="non-terminal residue" evidence="8">
    <location>
        <position position="1"/>
    </location>
</feature>
<keyword evidence="4 7" id="KW-1133">Transmembrane helix</keyword>
<keyword evidence="2 7" id="KW-0812">Transmembrane</keyword>
<dbReference type="OrthoDB" id="19981at2759"/>
<evidence type="ECO:0000256" key="3">
    <source>
        <dbReference type="ARBA" id="ARBA00022824"/>
    </source>
</evidence>
<evidence type="ECO:0000256" key="4">
    <source>
        <dbReference type="ARBA" id="ARBA00022989"/>
    </source>
</evidence>
<feature type="coiled-coil region" evidence="6">
    <location>
        <begin position="33"/>
        <end position="60"/>
    </location>
</feature>
<evidence type="ECO:0000256" key="5">
    <source>
        <dbReference type="ARBA" id="ARBA00023136"/>
    </source>
</evidence>
<dbReference type="OMA" id="FMARIEI"/>
<feature type="transmembrane region" description="Helical" evidence="7">
    <location>
        <begin position="106"/>
        <end position="128"/>
    </location>
</feature>
<feature type="non-terminal residue" evidence="8">
    <location>
        <position position="133"/>
    </location>
</feature>
<dbReference type="RefSeq" id="XP_009061522.1">
    <property type="nucleotide sequence ID" value="XM_009063274.1"/>
</dbReference>
<dbReference type="Pfam" id="PF11712">
    <property type="entry name" value="Vma12"/>
    <property type="match status" value="1"/>
</dbReference>
<dbReference type="InterPro" id="IPR021013">
    <property type="entry name" value="ATPase_Vma12"/>
</dbReference>
<keyword evidence="6" id="KW-0175">Coiled coil</keyword>
<keyword evidence="5 7" id="KW-0472">Membrane</keyword>
<evidence type="ECO:0008006" key="10">
    <source>
        <dbReference type="Google" id="ProtNLM"/>
    </source>
</evidence>
<name>V3ZAD7_LOTGI</name>
<dbReference type="GO" id="GO:0005789">
    <property type="term" value="C:endoplasmic reticulum membrane"/>
    <property type="evidence" value="ECO:0007669"/>
    <property type="project" value="UniProtKB-SubCell"/>
</dbReference>
<organism evidence="8 9">
    <name type="scientific">Lottia gigantea</name>
    <name type="common">Giant owl limpet</name>
    <dbReference type="NCBI Taxonomy" id="225164"/>
    <lineage>
        <taxon>Eukaryota</taxon>
        <taxon>Metazoa</taxon>
        <taxon>Spiralia</taxon>
        <taxon>Lophotrochozoa</taxon>
        <taxon>Mollusca</taxon>
        <taxon>Gastropoda</taxon>
        <taxon>Patellogastropoda</taxon>
        <taxon>Lottioidea</taxon>
        <taxon>Lottiidae</taxon>
        <taxon>Lottia</taxon>
    </lineage>
</organism>
<evidence type="ECO:0000256" key="2">
    <source>
        <dbReference type="ARBA" id="ARBA00022692"/>
    </source>
</evidence>
<evidence type="ECO:0000313" key="9">
    <source>
        <dbReference type="Proteomes" id="UP000030746"/>
    </source>
</evidence>
<dbReference type="EMBL" id="KB202823">
    <property type="protein sequence ID" value="ESO87923.1"/>
    <property type="molecule type" value="Genomic_DNA"/>
</dbReference>
<dbReference type="PANTHER" id="PTHR31394:SF1">
    <property type="entry name" value="TRANSMEMBRANE PROTEIN 199"/>
    <property type="match status" value="1"/>
</dbReference>
<comment type="subcellular location">
    <subcellularLocation>
        <location evidence="1">Endoplasmic reticulum membrane</location>
        <topology evidence="1">Multi-pass membrane protein</topology>
    </subcellularLocation>
</comment>
<evidence type="ECO:0000256" key="6">
    <source>
        <dbReference type="SAM" id="Coils"/>
    </source>
</evidence>
<feature type="transmembrane region" description="Helical" evidence="7">
    <location>
        <begin position="76"/>
        <end position="94"/>
    </location>
</feature>
<proteinExistence type="predicted"/>
<dbReference type="HOGENOM" id="CLU_114590_0_0_1"/>
<dbReference type="GO" id="GO:0070072">
    <property type="term" value="P:vacuolar proton-transporting V-type ATPase complex assembly"/>
    <property type="evidence" value="ECO:0007669"/>
    <property type="project" value="InterPro"/>
</dbReference>
<sequence length="133" mass="15054">SNGDDVYLHEMISDSDIFLPSPPPPVRNPELQARIDKLKLQQANKEYKEMTKNVDLTQKYHADKFGDDIKALNRHLIAVFNFIVTVGGAFAFGYKSVEYSVGSSLPLQMMSGLIFATVVFFADLYFLIKYHSD</sequence>
<dbReference type="PANTHER" id="PTHR31394">
    <property type="entry name" value="TRANSMEMBRANE PROTEIN 199"/>
    <property type="match status" value="1"/>
</dbReference>
<dbReference type="AlphaFoldDB" id="V3ZAD7"/>
<dbReference type="GeneID" id="20253227"/>
<reference evidence="8 9" key="1">
    <citation type="journal article" date="2013" name="Nature">
        <title>Insights into bilaterian evolution from three spiralian genomes.</title>
        <authorList>
            <person name="Simakov O."/>
            <person name="Marletaz F."/>
            <person name="Cho S.J."/>
            <person name="Edsinger-Gonzales E."/>
            <person name="Havlak P."/>
            <person name="Hellsten U."/>
            <person name="Kuo D.H."/>
            <person name="Larsson T."/>
            <person name="Lv J."/>
            <person name="Arendt D."/>
            <person name="Savage R."/>
            <person name="Osoegawa K."/>
            <person name="de Jong P."/>
            <person name="Grimwood J."/>
            <person name="Chapman J.A."/>
            <person name="Shapiro H."/>
            <person name="Aerts A."/>
            <person name="Otillar R.P."/>
            <person name="Terry A.Y."/>
            <person name="Boore J.L."/>
            <person name="Grigoriev I.V."/>
            <person name="Lindberg D.R."/>
            <person name="Seaver E.C."/>
            <person name="Weisblat D.A."/>
            <person name="Putnam N.H."/>
            <person name="Rokhsar D.S."/>
        </authorList>
    </citation>
    <scope>NUCLEOTIDE SEQUENCE [LARGE SCALE GENOMIC DNA]</scope>
</reference>
<evidence type="ECO:0000256" key="7">
    <source>
        <dbReference type="SAM" id="Phobius"/>
    </source>
</evidence>
<accession>V3ZAD7</accession>
<gene>
    <name evidence="8" type="ORF">LOTGIDRAFT_98317</name>
</gene>